<sequence length="74" mass="8389">MESQDKVRRARIVELLNEHFLNASDLSVLLGVPPETIGHDLRVLRENDIDVILDDDRYTVQEVGVMISGNSGWE</sequence>
<evidence type="ECO:0000313" key="2">
    <source>
        <dbReference type="EMBL" id="QDT65881.1"/>
    </source>
</evidence>
<evidence type="ECO:0000259" key="1">
    <source>
        <dbReference type="Pfam" id="PF01022"/>
    </source>
</evidence>
<protein>
    <recommendedName>
        <fullName evidence="1">HTH arsR-type domain-containing protein</fullName>
    </recommendedName>
</protein>
<dbReference type="RefSeq" id="WP_145264532.1">
    <property type="nucleotide sequence ID" value="NZ_CP036316.1"/>
</dbReference>
<reference evidence="2 3" key="1">
    <citation type="submission" date="2019-02" db="EMBL/GenBank/DDBJ databases">
        <title>Deep-cultivation of Planctomycetes and their phenomic and genomic characterization uncovers novel biology.</title>
        <authorList>
            <person name="Wiegand S."/>
            <person name="Jogler M."/>
            <person name="Boedeker C."/>
            <person name="Pinto D."/>
            <person name="Vollmers J."/>
            <person name="Rivas-Marin E."/>
            <person name="Kohn T."/>
            <person name="Peeters S.H."/>
            <person name="Heuer A."/>
            <person name="Rast P."/>
            <person name="Oberbeckmann S."/>
            <person name="Bunk B."/>
            <person name="Jeske O."/>
            <person name="Meyerdierks A."/>
            <person name="Storesund J.E."/>
            <person name="Kallscheuer N."/>
            <person name="Luecker S."/>
            <person name="Lage O.M."/>
            <person name="Pohl T."/>
            <person name="Merkel B.J."/>
            <person name="Hornburger P."/>
            <person name="Mueller R.-W."/>
            <person name="Bruemmer F."/>
            <person name="Labrenz M."/>
            <person name="Spormann A.M."/>
            <person name="Op den Camp H."/>
            <person name="Overmann J."/>
            <person name="Amann R."/>
            <person name="Jetten M.S.M."/>
            <person name="Mascher T."/>
            <person name="Medema M.H."/>
            <person name="Devos D.P."/>
            <person name="Kaster A.-K."/>
            <person name="Ovreas L."/>
            <person name="Rohde M."/>
            <person name="Galperin M.Y."/>
            <person name="Jogler C."/>
        </authorList>
    </citation>
    <scope>NUCLEOTIDE SEQUENCE [LARGE SCALE GENOMIC DNA]</scope>
    <source>
        <strain evidence="2 3">V22</strain>
    </source>
</reference>
<dbReference type="Pfam" id="PF01022">
    <property type="entry name" value="HTH_5"/>
    <property type="match status" value="1"/>
</dbReference>
<accession>A0A517TBZ0</accession>
<gene>
    <name evidence="2" type="ORF">V22_31430</name>
</gene>
<dbReference type="GO" id="GO:0003700">
    <property type="term" value="F:DNA-binding transcription factor activity"/>
    <property type="evidence" value="ECO:0007669"/>
    <property type="project" value="InterPro"/>
</dbReference>
<dbReference type="EMBL" id="CP036316">
    <property type="protein sequence ID" value="QDT65881.1"/>
    <property type="molecule type" value="Genomic_DNA"/>
</dbReference>
<name>A0A517TBZ0_9PLAN</name>
<dbReference type="InterPro" id="IPR036390">
    <property type="entry name" value="WH_DNA-bd_sf"/>
</dbReference>
<organism evidence="2 3">
    <name type="scientific">Calycomorphotria hydatis</name>
    <dbReference type="NCBI Taxonomy" id="2528027"/>
    <lineage>
        <taxon>Bacteria</taxon>
        <taxon>Pseudomonadati</taxon>
        <taxon>Planctomycetota</taxon>
        <taxon>Planctomycetia</taxon>
        <taxon>Planctomycetales</taxon>
        <taxon>Planctomycetaceae</taxon>
        <taxon>Calycomorphotria</taxon>
    </lineage>
</organism>
<dbReference type="SUPFAM" id="SSF46785">
    <property type="entry name" value="Winged helix' DNA-binding domain"/>
    <property type="match status" value="1"/>
</dbReference>
<dbReference type="InterPro" id="IPR001845">
    <property type="entry name" value="HTH_ArsR_DNA-bd_dom"/>
</dbReference>
<dbReference type="AlphaFoldDB" id="A0A517TBZ0"/>
<dbReference type="KEGG" id="chya:V22_31430"/>
<keyword evidence="3" id="KW-1185">Reference proteome</keyword>
<feature type="domain" description="HTH arsR-type" evidence="1">
    <location>
        <begin position="8"/>
        <end position="47"/>
    </location>
</feature>
<evidence type="ECO:0000313" key="3">
    <source>
        <dbReference type="Proteomes" id="UP000319976"/>
    </source>
</evidence>
<dbReference type="Proteomes" id="UP000319976">
    <property type="component" value="Chromosome"/>
</dbReference>
<dbReference type="Gene3D" id="1.10.10.10">
    <property type="entry name" value="Winged helix-like DNA-binding domain superfamily/Winged helix DNA-binding domain"/>
    <property type="match status" value="1"/>
</dbReference>
<dbReference type="InterPro" id="IPR036388">
    <property type="entry name" value="WH-like_DNA-bd_sf"/>
</dbReference>
<proteinExistence type="predicted"/>